<dbReference type="InterPro" id="IPR010016">
    <property type="entry name" value="PxpB"/>
</dbReference>
<name>A0AAU0N1P9_9GAMM</name>
<keyword evidence="2 5" id="KW-0378">Hydrolase</keyword>
<gene>
    <name evidence="5" type="primary">pxpB</name>
    <name evidence="5" type="ORF">R5R33_06265</name>
</gene>
<dbReference type="GO" id="GO:0005524">
    <property type="term" value="F:ATP binding"/>
    <property type="evidence" value="ECO:0007669"/>
    <property type="project" value="UniProtKB-KW"/>
</dbReference>
<dbReference type="InterPro" id="IPR003833">
    <property type="entry name" value="CT_C_D"/>
</dbReference>
<dbReference type="PANTHER" id="PTHR34698:SF2">
    <property type="entry name" value="5-OXOPROLINASE SUBUNIT B"/>
    <property type="match status" value="1"/>
</dbReference>
<dbReference type="Gene3D" id="2.40.100.10">
    <property type="entry name" value="Cyclophilin-like"/>
    <property type="match status" value="1"/>
</dbReference>
<dbReference type="PANTHER" id="PTHR34698">
    <property type="entry name" value="5-OXOPROLINASE SUBUNIT B"/>
    <property type="match status" value="1"/>
</dbReference>
<dbReference type="Gene3D" id="3.30.1360.40">
    <property type="match status" value="1"/>
</dbReference>
<keyword evidence="3" id="KW-0067">ATP-binding</keyword>
<keyword evidence="1" id="KW-0547">Nucleotide-binding</keyword>
<protein>
    <submittedName>
        <fullName evidence="5">5-oxoprolinase subunit PxpB</fullName>
        <ecNumber evidence="5">3.5.2.9</ecNumber>
    </submittedName>
</protein>
<dbReference type="NCBIfam" id="TIGR00370">
    <property type="entry name" value="5-oxoprolinase subunit PxpB"/>
    <property type="match status" value="1"/>
</dbReference>
<dbReference type="InterPro" id="IPR029000">
    <property type="entry name" value="Cyclophilin-like_dom_sf"/>
</dbReference>
<dbReference type="SUPFAM" id="SSF50891">
    <property type="entry name" value="Cyclophilin-like"/>
    <property type="match status" value="1"/>
</dbReference>
<dbReference type="KEGG" id="mpaf:R5R33_06265"/>
<proteinExistence type="predicted"/>
<dbReference type="RefSeq" id="WP_318955183.1">
    <property type="nucleotide sequence ID" value="NZ_CP137555.1"/>
</dbReference>
<dbReference type="EC" id="3.5.2.9" evidence="5"/>
<dbReference type="EMBL" id="CP137555">
    <property type="protein sequence ID" value="WOX06731.1"/>
    <property type="molecule type" value="Genomic_DNA"/>
</dbReference>
<evidence type="ECO:0000259" key="4">
    <source>
        <dbReference type="SMART" id="SM00796"/>
    </source>
</evidence>
<dbReference type="Proteomes" id="UP001302477">
    <property type="component" value="Chromosome"/>
</dbReference>
<dbReference type="Pfam" id="PF02682">
    <property type="entry name" value="CT_C_D"/>
    <property type="match status" value="1"/>
</dbReference>
<sequence length="255" mass="27932">MIPPFTLRQNGDAALDICFDATPGESLSRVVISLKNTLERAVQRGDWPELRELIPAYQCLTVCYDPLAAQEPVNVSLQQRIREFVAETIVSTSFPDAADQSQGSQIVVIPVCYDAPYAPDMSAVCAHTGLSQSRVIELHCQPDYLVHMLGFTPGFLYLGGLARELQCPRKAKPELRVAAGSVGIGGAQTGIYPQSTPGGWQIIGRTPLSLFAPYREYPFIARPLDRIRFVSITSQEFEAMKQSAANTSNPVKETT</sequence>
<organism evidence="5 6">
    <name type="scientific">Microbulbifer pacificus</name>
    <dbReference type="NCBI Taxonomy" id="407164"/>
    <lineage>
        <taxon>Bacteria</taxon>
        <taxon>Pseudomonadati</taxon>
        <taxon>Pseudomonadota</taxon>
        <taxon>Gammaproteobacteria</taxon>
        <taxon>Cellvibrionales</taxon>
        <taxon>Microbulbiferaceae</taxon>
        <taxon>Microbulbifer</taxon>
    </lineage>
</organism>
<evidence type="ECO:0000256" key="2">
    <source>
        <dbReference type="ARBA" id="ARBA00022801"/>
    </source>
</evidence>
<feature type="domain" description="Carboxyltransferase" evidence="4">
    <location>
        <begin position="5"/>
        <end position="221"/>
    </location>
</feature>
<evidence type="ECO:0000256" key="1">
    <source>
        <dbReference type="ARBA" id="ARBA00022741"/>
    </source>
</evidence>
<reference evidence="5 6" key="1">
    <citation type="submission" date="2023-10" db="EMBL/GenBank/DDBJ databases">
        <title>Description of Microbulbifer bruguierae sp. nov., isolated from the sediments of mangrove plant Bruguiera sexangula and comparative genomic analyses of the genus Microbulbifer.</title>
        <authorList>
            <person name="Long M."/>
        </authorList>
    </citation>
    <scope>NUCLEOTIDE SEQUENCE [LARGE SCALE GENOMIC DNA]</scope>
    <source>
        <strain evidence="5 6">SPO729</strain>
    </source>
</reference>
<keyword evidence="6" id="KW-1185">Reference proteome</keyword>
<evidence type="ECO:0000256" key="3">
    <source>
        <dbReference type="ARBA" id="ARBA00022840"/>
    </source>
</evidence>
<dbReference type="GO" id="GO:0017168">
    <property type="term" value="F:5-oxoprolinase (ATP-hydrolyzing) activity"/>
    <property type="evidence" value="ECO:0007669"/>
    <property type="project" value="UniProtKB-EC"/>
</dbReference>
<dbReference type="SMART" id="SM00796">
    <property type="entry name" value="AHS1"/>
    <property type="match status" value="1"/>
</dbReference>
<dbReference type="SUPFAM" id="SSF160467">
    <property type="entry name" value="PH0987 N-terminal domain-like"/>
    <property type="match status" value="1"/>
</dbReference>
<accession>A0AAU0N1P9</accession>
<evidence type="ECO:0000313" key="5">
    <source>
        <dbReference type="EMBL" id="WOX06731.1"/>
    </source>
</evidence>
<dbReference type="AlphaFoldDB" id="A0AAU0N1P9"/>
<evidence type="ECO:0000313" key="6">
    <source>
        <dbReference type="Proteomes" id="UP001302477"/>
    </source>
</evidence>